<evidence type="ECO:0000313" key="1">
    <source>
        <dbReference type="EMBL" id="VVA25382.1"/>
    </source>
</evidence>
<proteinExistence type="predicted"/>
<dbReference type="AlphaFoldDB" id="A0A5E4FC39"/>
<dbReference type="Proteomes" id="UP000327085">
    <property type="component" value="Chromosome 6"/>
</dbReference>
<sequence length="183" mass="20133">MAPAACFYITAEAEAAFVPSDFVLEERDFIVQQFNVFGQCAWGLHNEIINIPKKTKLEEKGDDCDGLGGLLKREGSCSSTTDMGRREISLRLGMWELGGVWGLHDNASNALFAGMWWWRSGGQTRPQGGHMARTTGGLWCFTSENGDGWGPTSGDVWLVVVMGGGRVLELLGMRALHPPPRWM</sequence>
<accession>A0A5E4FC39</accession>
<organism evidence="1 2">
    <name type="scientific">Prunus dulcis</name>
    <name type="common">Almond</name>
    <name type="synonym">Amygdalus dulcis</name>
    <dbReference type="NCBI Taxonomy" id="3755"/>
    <lineage>
        <taxon>Eukaryota</taxon>
        <taxon>Viridiplantae</taxon>
        <taxon>Streptophyta</taxon>
        <taxon>Embryophyta</taxon>
        <taxon>Tracheophyta</taxon>
        <taxon>Spermatophyta</taxon>
        <taxon>Magnoliopsida</taxon>
        <taxon>eudicotyledons</taxon>
        <taxon>Gunneridae</taxon>
        <taxon>Pentapetalae</taxon>
        <taxon>rosids</taxon>
        <taxon>fabids</taxon>
        <taxon>Rosales</taxon>
        <taxon>Rosaceae</taxon>
        <taxon>Amygdaloideae</taxon>
        <taxon>Amygdaleae</taxon>
        <taxon>Prunus</taxon>
    </lineage>
</organism>
<gene>
    <name evidence="1" type="ORF">ALMOND_2B030263</name>
</gene>
<dbReference type="Gramene" id="VVA25382">
    <property type="protein sequence ID" value="VVA25382"/>
    <property type="gene ID" value="Prudul26B030263"/>
</dbReference>
<evidence type="ECO:0000313" key="2">
    <source>
        <dbReference type="Proteomes" id="UP000327085"/>
    </source>
</evidence>
<dbReference type="EMBL" id="CABIKO010000093">
    <property type="protein sequence ID" value="VVA25382.1"/>
    <property type="molecule type" value="Genomic_DNA"/>
</dbReference>
<reference evidence="2" key="1">
    <citation type="journal article" date="2020" name="Plant J.">
        <title>Transposons played a major role in the diversification between the closely related almond and peach genomes: results from the almond genome sequence.</title>
        <authorList>
            <person name="Alioto T."/>
            <person name="Alexiou K.G."/>
            <person name="Bardil A."/>
            <person name="Barteri F."/>
            <person name="Castanera R."/>
            <person name="Cruz F."/>
            <person name="Dhingra A."/>
            <person name="Duval H."/>
            <person name="Fernandez I Marti A."/>
            <person name="Frias L."/>
            <person name="Galan B."/>
            <person name="Garcia J.L."/>
            <person name="Howad W."/>
            <person name="Gomez-Garrido J."/>
            <person name="Gut M."/>
            <person name="Julca I."/>
            <person name="Morata J."/>
            <person name="Puigdomenech P."/>
            <person name="Ribeca P."/>
            <person name="Rubio Cabetas M.J."/>
            <person name="Vlasova A."/>
            <person name="Wirthensohn M."/>
            <person name="Garcia-Mas J."/>
            <person name="Gabaldon T."/>
            <person name="Casacuberta J.M."/>
            <person name="Arus P."/>
        </authorList>
    </citation>
    <scope>NUCLEOTIDE SEQUENCE [LARGE SCALE GENOMIC DNA]</scope>
    <source>
        <strain evidence="2">cv. Texas</strain>
    </source>
</reference>
<dbReference type="InParanoid" id="A0A5E4FC39"/>
<protein>
    <submittedName>
        <fullName evidence="1">Uncharacterized protein</fullName>
    </submittedName>
</protein>
<name>A0A5E4FC39_PRUDU</name>